<reference evidence="1" key="1">
    <citation type="submission" date="2022-08" db="EMBL/GenBank/DDBJ databases">
        <title>Genome Sequence of Pycnoporus sanguineus.</title>
        <authorList>
            <person name="Buettner E."/>
        </authorList>
    </citation>
    <scope>NUCLEOTIDE SEQUENCE</scope>
    <source>
        <strain evidence="1">CG-C14</strain>
    </source>
</reference>
<dbReference type="EMBL" id="JANSHE010005887">
    <property type="protein sequence ID" value="KAJ2968920.1"/>
    <property type="molecule type" value="Genomic_DNA"/>
</dbReference>
<name>A0ACC1MQ22_9APHY</name>
<sequence>MTQWRRVEFLRIRWYEDDPEYLSGFSERRLPRIRFVREDDPLSCAFSFIDPGDVIRAAYILPAFAHGTTTGLLRPSELARLPEDEDKDFKYYYVCIFADRDIYMRHLGGGVGHRGVGIDLETSRGHALRTTPPGYPADDSDLDNAAMRNNDGTLDYDMEEYMDDEDIGEQDMREDGWWWDGECDEEMDEFFARDKIFTQNDGEAPVTRMDGHHGEYYQLELDGTMYGVGGFAPL</sequence>
<evidence type="ECO:0000313" key="2">
    <source>
        <dbReference type="Proteomes" id="UP001144978"/>
    </source>
</evidence>
<accession>A0ACC1MQ22</accession>
<evidence type="ECO:0000313" key="1">
    <source>
        <dbReference type="EMBL" id="KAJ2968920.1"/>
    </source>
</evidence>
<dbReference type="Proteomes" id="UP001144978">
    <property type="component" value="Unassembled WGS sequence"/>
</dbReference>
<gene>
    <name evidence="1" type="ORF">NUW54_g13083</name>
</gene>
<keyword evidence="2" id="KW-1185">Reference proteome</keyword>
<comment type="caution">
    <text evidence="1">The sequence shown here is derived from an EMBL/GenBank/DDBJ whole genome shotgun (WGS) entry which is preliminary data.</text>
</comment>
<organism evidence="1 2">
    <name type="scientific">Trametes sanguinea</name>
    <dbReference type="NCBI Taxonomy" id="158606"/>
    <lineage>
        <taxon>Eukaryota</taxon>
        <taxon>Fungi</taxon>
        <taxon>Dikarya</taxon>
        <taxon>Basidiomycota</taxon>
        <taxon>Agaricomycotina</taxon>
        <taxon>Agaricomycetes</taxon>
        <taxon>Polyporales</taxon>
        <taxon>Polyporaceae</taxon>
        <taxon>Trametes</taxon>
    </lineage>
</organism>
<protein>
    <submittedName>
        <fullName evidence="1">Uncharacterized protein</fullName>
    </submittedName>
</protein>
<proteinExistence type="predicted"/>